<gene>
    <name evidence="1" type="ORF">B0J15DRAFT_461360</name>
</gene>
<sequence length="224" mass="24749">MCANGCLMLALSNGSRSSRSSCFPAHLLLSFALHAQLSLFQHSVCDHPKEAQRIRDRRREICLECARIMTCGENAIGGIADGCRHYYGSKRCAGCVDKGYDCTEESRKLGEHHGTWVANDSPSTIPMALRHARFQFKWLITNRENVRGGSENTIARLTLAVQICNDAIADVQRTNGAILEELRRRGPEESQVTGVATTQEDGTFTEAQNQFLNGITMKGGNFLN</sequence>
<proteinExistence type="predicted"/>
<evidence type="ECO:0000313" key="1">
    <source>
        <dbReference type="EMBL" id="KAH7271318.1"/>
    </source>
</evidence>
<accession>A0A9P9KZ80</accession>
<reference evidence="1" key="1">
    <citation type="journal article" date="2021" name="Nat. Commun.">
        <title>Genetic determinants of endophytism in the Arabidopsis root mycobiome.</title>
        <authorList>
            <person name="Mesny F."/>
            <person name="Miyauchi S."/>
            <person name="Thiergart T."/>
            <person name="Pickel B."/>
            <person name="Atanasova L."/>
            <person name="Karlsson M."/>
            <person name="Huettel B."/>
            <person name="Barry K.W."/>
            <person name="Haridas S."/>
            <person name="Chen C."/>
            <person name="Bauer D."/>
            <person name="Andreopoulos W."/>
            <person name="Pangilinan J."/>
            <person name="LaButti K."/>
            <person name="Riley R."/>
            <person name="Lipzen A."/>
            <person name="Clum A."/>
            <person name="Drula E."/>
            <person name="Henrissat B."/>
            <person name="Kohler A."/>
            <person name="Grigoriev I.V."/>
            <person name="Martin F.M."/>
            <person name="Hacquard S."/>
        </authorList>
    </citation>
    <scope>NUCLEOTIDE SEQUENCE</scope>
    <source>
        <strain evidence="1">FSSC 5 MPI-SDFR-AT-0091</strain>
    </source>
</reference>
<dbReference type="EMBL" id="JAGTJS010000004">
    <property type="protein sequence ID" value="KAH7271318.1"/>
    <property type="molecule type" value="Genomic_DNA"/>
</dbReference>
<name>A0A9P9KZ80_FUSSL</name>
<organism evidence="1 2">
    <name type="scientific">Fusarium solani</name>
    <name type="common">Filamentous fungus</name>
    <dbReference type="NCBI Taxonomy" id="169388"/>
    <lineage>
        <taxon>Eukaryota</taxon>
        <taxon>Fungi</taxon>
        <taxon>Dikarya</taxon>
        <taxon>Ascomycota</taxon>
        <taxon>Pezizomycotina</taxon>
        <taxon>Sordariomycetes</taxon>
        <taxon>Hypocreomycetidae</taxon>
        <taxon>Hypocreales</taxon>
        <taxon>Nectriaceae</taxon>
        <taxon>Fusarium</taxon>
        <taxon>Fusarium solani species complex</taxon>
    </lineage>
</organism>
<keyword evidence="2" id="KW-1185">Reference proteome</keyword>
<dbReference type="AlphaFoldDB" id="A0A9P9KZ80"/>
<dbReference type="Proteomes" id="UP000736672">
    <property type="component" value="Unassembled WGS sequence"/>
</dbReference>
<protein>
    <submittedName>
        <fullName evidence="1">Uncharacterized protein</fullName>
    </submittedName>
</protein>
<dbReference type="OrthoDB" id="10419845at2759"/>
<comment type="caution">
    <text evidence="1">The sequence shown here is derived from an EMBL/GenBank/DDBJ whole genome shotgun (WGS) entry which is preliminary data.</text>
</comment>
<evidence type="ECO:0000313" key="2">
    <source>
        <dbReference type="Proteomes" id="UP000736672"/>
    </source>
</evidence>